<accession>R9P5R3</accession>
<evidence type="ECO:0000313" key="1">
    <source>
        <dbReference type="EMBL" id="GAC93430.1"/>
    </source>
</evidence>
<organism evidence="1 2">
    <name type="scientific">Pseudozyma hubeiensis (strain SY62)</name>
    <name type="common">Yeast</name>
    <dbReference type="NCBI Taxonomy" id="1305764"/>
    <lineage>
        <taxon>Eukaryota</taxon>
        <taxon>Fungi</taxon>
        <taxon>Dikarya</taxon>
        <taxon>Basidiomycota</taxon>
        <taxon>Ustilaginomycotina</taxon>
        <taxon>Ustilaginomycetes</taxon>
        <taxon>Ustilaginales</taxon>
        <taxon>Ustilaginaceae</taxon>
        <taxon>Pseudozyma</taxon>
    </lineage>
</organism>
<sequence>MRASNGHAHPQFAVQHCTSVRAIGRRRAVPIGAAFENSRQTVDTDCKSIQLYMECMKAVPTHFFLILFSHQNAHSNGFLRPAVELQQARTASSVYCAADIDIVEGHVLANIASRLESFPVYFELRSDAYLAFDIFAGHTRQVPPRLGYTRRNDDEAHHGPGSVGWCRVRNIFSFQADQLRCYATSASHTLILDLYLSLLRSERAAFRNRSCQRRRDWTFREGRPQNIHGIRGRVKTESTAFGRRELMDWIFTKVGRRPTQADRRVRDGS</sequence>
<dbReference type="AlphaFoldDB" id="R9P5R3"/>
<name>R9P5R3_PSEHS</name>
<proteinExistence type="predicted"/>
<dbReference type="RefSeq" id="XP_012187017.1">
    <property type="nucleotide sequence ID" value="XM_012331627.1"/>
</dbReference>
<dbReference type="GeneID" id="24106296"/>
<dbReference type="EMBL" id="DF238776">
    <property type="protein sequence ID" value="GAC93430.1"/>
    <property type="molecule type" value="Genomic_DNA"/>
</dbReference>
<dbReference type="Proteomes" id="UP000014071">
    <property type="component" value="Unassembled WGS sequence"/>
</dbReference>
<dbReference type="HOGENOM" id="CLU_1034876_0_0_1"/>
<keyword evidence="2" id="KW-1185">Reference proteome</keyword>
<reference evidence="2" key="1">
    <citation type="journal article" date="2013" name="Genome Announc.">
        <title>Draft genome sequence of the basidiomycetous yeast-like fungus Pseudozyma hubeiensis SY62, which produces an abundant amount of the biosurfactant mannosylerythritol lipids.</title>
        <authorList>
            <person name="Konishi M."/>
            <person name="Hatada Y."/>
            <person name="Horiuchi J."/>
        </authorList>
    </citation>
    <scope>NUCLEOTIDE SEQUENCE [LARGE SCALE GENOMIC DNA]</scope>
    <source>
        <strain evidence="2">SY62</strain>
    </source>
</reference>
<protein>
    <submittedName>
        <fullName evidence="1">RNA binding protein</fullName>
    </submittedName>
</protein>
<evidence type="ECO:0000313" key="2">
    <source>
        <dbReference type="Proteomes" id="UP000014071"/>
    </source>
</evidence>
<gene>
    <name evidence="1" type="ORF">PHSY_000995</name>
</gene>